<evidence type="ECO:0000256" key="1">
    <source>
        <dbReference type="SAM" id="MobiDB-lite"/>
    </source>
</evidence>
<evidence type="ECO:0008006" key="3">
    <source>
        <dbReference type="Google" id="ProtNLM"/>
    </source>
</evidence>
<organism evidence="2">
    <name type="scientific">Tanacetum cinerariifolium</name>
    <name type="common">Dalmatian daisy</name>
    <name type="synonym">Chrysanthemum cinerariifolium</name>
    <dbReference type="NCBI Taxonomy" id="118510"/>
    <lineage>
        <taxon>Eukaryota</taxon>
        <taxon>Viridiplantae</taxon>
        <taxon>Streptophyta</taxon>
        <taxon>Embryophyta</taxon>
        <taxon>Tracheophyta</taxon>
        <taxon>Spermatophyta</taxon>
        <taxon>Magnoliopsida</taxon>
        <taxon>eudicotyledons</taxon>
        <taxon>Gunneridae</taxon>
        <taxon>Pentapetalae</taxon>
        <taxon>asterids</taxon>
        <taxon>campanulids</taxon>
        <taxon>Asterales</taxon>
        <taxon>Asteraceae</taxon>
        <taxon>Asteroideae</taxon>
        <taxon>Anthemideae</taxon>
        <taxon>Anthemidinae</taxon>
        <taxon>Tanacetum</taxon>
    </lineage>
</organism>
<dbReference type="EMBL" id="BKCJ010001069">
    <property type="protein sequence ID" value="GEU38579.1"/>
    <property type="molecule type" value="Genomic_DNA"/>
</dbReference>
<gene>
    <name evidence="2" type="ORF">Tci_010557</name>
</gene>
<evidence type="ECO:0000313" key="2">
    <source>
        <dbReference type="EMBL" id="GEU38579.1"/>
    </source>
</evidence>
<dbReference type="AlphaFoldDB" id="A0A6L2JPL4"/>
<feature type="region of interest" description="Disordered" evidence="1">
    <location>
        <begin position="292"/>
        <end position="317"/>
    </location>
</feature>
<proteinExistence type="predicted"/>
<feature type="compositionally biased region" description="Basic and acidic residues" evidence="1">
    <location>
        <begin position="58"/>
        <end position="68"/>
    </location>
</feature>
<feature type="region of interest" description="Disordered" evidence="1">
    <location>
        <begin position="58"/>
        <end position="87"/>
    </location>
</feature>
<name>A0A6L2JPL4_TANCI</name>
<comment type="caution">
    <text evidence="2">The sequence shown here is derived from an EMBL/GenBank/DDBJ whole genome shotgun (WGS) entry which is preliminary data.</text>
</comment>
<feature type="compositionally biased region" description="Low complexity" evidence="1">
    <location>
        <begin position="69"/>
        <end position="87"/>
    </location>
</feature>
<sequence>MSSPTHPTFDIEDAFSFNFPNYFLAIPGNTSLDSSNDLTKYLLAILVFSPLHDDPYTKEISPPKDAKTPVESSISASPSSSVGSSSPVRLITPPPDYPFDESIFAELDNSLWIIPQLLGKALAVTMANTDNPNRNLGSKETPVAKRGNYKEFIRCQPFYFNGTEGAVGLIRWFERTESVFSRSKCAEEDRVTFSTDEFYNLVVKENDLKTYIRRFQELALLCPNMVPNSEKLIEVFIGGLPRSIERNVTTSKPQTLEEVITITQRLMEQVIKHKFAQEAKDHKRKFEDRRNTIGNKNNHFNNHNNNNFQDNCNNNNRYHNYHHQQNKRQEAIRAYAVNPTKESWYAGNLPLCRRCRLHHTRSCSVVCQVCNKVGHQTKHCKNKRPAYNQYL</sequence>
<protein>
    <recommendedName>
        <fullName evidence="3">Reverse transcriptase domain-containing protein</fullName>
    </recommendedName>
</protein>
<reference evidence="2" key="1">
    <citation type="journal article" date="2019" name="Sci. Rep.">
        <title>Draft genome of Tanacetum cinerariifolium, the natural source of mosquito coil.</title>
        <authorList>
            <person name="Yamashiro T."/>
            <person name="Shiraishi A."/>
            <person name="Satake H."/>
            <person name="Nakayama K."/>
        </authorList>
    </citation>
    <scope>NUCLEOTIDE SEQUENCE</scope>
</reference>
<feature type="compositionally biased region" description="Low complexity" evidence="1">
    <location>
        <begin position="295"/>
        <end position="317"/>
    </location>
</feature>
<accession>A0A6L2JPL4</accession>